<evidence type="ECO:0000259" key="5">
    <source>
        <dbReference type="PROSITE" id="PS50035"/>
    </source>
</evidence>
<dbReference type="SUPFAM" id="SSF56024">
    <property type="entry name" value="Phospholipase D/nuclease"/>
    <property type="match status" value="2"/>
</dbReference>
<evidence type="ECO:0000256" key="4">
    <source>
        <dbReference type="ARBA" id="ARBA00023098"/>
    </source>
</evidence>
<dbReference type="CDD" id="cd09105">
    <property type="entry name" value="PLDc_vPLD1_2_like_2"/>
    <property type="match status" value="1"/>
</dbReference>
<name>A0A660LET4_9ACTN</name>
<dbReference type="Gene3D" id="3.30.870.10">
    <property type="entry name" value="Endonuclease Chain A"/>
    <property type="match status" value="2"/>
</dbReference>
<organism evidence="6 7">
    <name type="scientific">Solirubrobacter pauli</name>
    <dbReference type="NCBI Taxonomy" id="166793"/>
    <lineage>
        <taxon>Bacteria</taxon>
        <taxon>Bacillati</taxon>
        <taxon>Actinomycetota</taxon>
        <taxon>Thermoleophilia</taxon>
        <taxon>Solirubrobacterales</taxon>
        <taxon>Solirubrobacteraceae</taxon>
        <taxon>Solirubrobacter</taxon>
    </lineage>
</organism>
<dbReference type="EMBL" id="RBIL01000001">
    <property type="protein sequence ID" value="RKQ91241.1"/>
    <property type="molecule type" value="Genomic_DNA"/>
</dbReference>
<proteinExistence type="predicted"/>
<dbReference type="PANTHER" id="PTHR18896">
    <property type="entry name" value="PHOSPHOLIPASE D"/>
    <property type="match status" value="1"/>
</dbReference>
<gene>
    <name evidence="6" type="ORF">C8N24_1062</name>
</gene>
<feature type="domain" description="PLD phosphodiesterase" evidence="5">
    <location>
        <begin position="370"/>
        <end position="397"/>
    </location>
</feature>
<dbReference type="Proteomes" id="UP000278962">
    <property type="component" value="Unassembled WGS sequence"/>
</dbReference>
<sequence length="488" mass="53980">MTVAGTQSGMRALDRVDAAIGGGIEHAMIHHHMRRMRRHGQLDALAPATDGLWATQHAAPPRPGNAMEVLIDGANALPRMAEAIRGARRHVHVCSWHLEPDFDPGPRKSTPVRDLLADVAERVPVRVIVWAGAPVPVFQPRRAAVRAARERLVRGTKIQCQLDACTRLMHCHHEKLVIVDDELAFVGGIDLTTLAGDRYDSNDHPHKHEQIGWHDATALLRGPIVRDVAAHFAMRWEATADEALALPEDVPPAGDTTVQFTRTVPEGAYKVLPRGEFSVLETYVRALRSAQRLIYLENQFLWSPEIVHILEAKLRRPPSPDFRVVVLLPHKANNGQDDTRGMLGRLVEADGGRNQFLAATIMSRSGERSGPLYVHAKIGIVDDEWLAIGSANLNEHSLFNDTEVDVVTCDPDLARATRHTLWAEHLERDDASGDATTLVDEAWRPIANEQLERQRAGAPLTHHLVELPGVSRRSRRLLGPLDALVVDG</sequence>
<dbReference type="InterPro" id="IPR015679">
    <property type="entry name" value="PLipase_D_fam"/>
</dbReference>
<accession>A0A660LET4</accession>
<feature type="domain" description="PLD phosphodiesterase" evidence="5">
    <location>
        <begin position="168"/>
        <end position="195"/>
    </location>
</feature>
<evidence type="ECO:0000256" key="3">
    <source>
        <dbReference type="ARBA" id="ARBA00022801"/>
    </source>
</evidence>
<keyword evidence="2" id="KW-0677">Repeat</keyword>
<dbReference type="GO" id="GO:0004630">
    <property type="term" value="F:phospholipase D activity"/>
    <property type="evidence" value="ECO:0007669"/>
    <property type="project" value="TreeGrafter"/>
</dbReference>
<dbReference type="InterPro" id="IPR025202">
    <property type="entry name" value="PLD-like_dom"/>
</dbReference>
<keyword evidence="4" id="KW-0443">Lipid metabolism</keyword>
<evidence type="ECO:0000256" key="1">
    <source>
        <dbReference type="ARBA" id="ARBA00000798"/>
    </source>
</evidence>
<evidence type="ECO:0000313" key="7">
    <source>
        <dbReference type="Proteomes" id="UP000278962"/>
    </source>
</evidence>
<protein>
    <submittedName>
        <fullName evidence="6">Phosphatidylserine/phosphatidylglycerophosphate/ cardiolipin synthase-like enzyme</fullName>
    </submittedName>
</protein>
<keyword evidence="7" id="KW-1185">Reference proteome</keyword>
<dbReference type="Pfam" id="PF13091">
    <property type="entry name" value="PLDc_2"/>
    <property type="match status" value="1"/>
</dbReference>
<dbReference type="PROSITE" id="PS50035">
    <property type="entry name" value="PLD"/>
    <property type="match status" value="2"/>
</dbReference>
<dbReference type="AlphaFoldDB" id="A0A660LET4"/>
<dbReference type="SMART" id="SM00155">
    <property type="entry name" value="PLDc"/>
    <property type="match status" value="2"/>
</dbReference>
<comment type="caution">
    <text evidence="6">The sequence shown here is derived from an EMBL/GenBank/DDBJ whole genome shotgun (WGS) entry which is preliminary data.</text>
</comment>
<reference evidence="6 7" key="1">
    <citation type="submission" date="2018-10" db="EMBL/GenBank/DDBJ databases">
        <title>Genomic Encyclopedia of Archaeal and Bacterial Type Strains, Phase II (KMG-II): from individual species to whole genera.</title>
        <authorList>
            <person name="Goeker M."/>
        </authorList>
    </citation>
    <scope>NUCLEOTIDE SEQUENCE [LARGE SCALE GENOMIC DNA]</scope>
    <source>
        <strain evidence="6 7">DSM 14954</strain>
    </source>
</reference>
<dbReference type="PANTHER" id="PTHR18896:SF76">
    <property type="entry name" value="PHOSPHOLIPASE"/>
    <property type="match status" value="1"/>
</dbReference>
<keyword evidence="3" id="KW-0378">Hydrolase</keyword>
<dbReference type="Pfam" id="PF00614">
    <property type="entry name" value="PLDc"/>
    <property type="match status" value="1"/>
</dbReference>
<evidence type="ECO:0000256" key="2">
    <source>
        <dbReference type="ARBA" id="ARBA00022737"/>
    </source>
</evidence>
<evidence type="ECO:0000313" key="6">
    <source>
        <dbReference type="EMBL" id="RKQ91241.1"/>
    </source>
</evidence>
<comment type="catalytic activity">
    <reaction evidence="1">
        <text>a 1,2-diacyl-sn-glycero-3-phosphocholine + H2O = a 1,2-diacyl-sn-glycero-3-phosphate + choline + H(+)</text>
        <dbReference type="Rhea" id="RHEA:14445"/>
        <dbReference type="ChEBI" id="CHEBI:15354"/>
        <dbReference type="ChEBI" id="CHEBI:15377"/>
        <dbReference type="ChEBI" id="CHEBI:15378"/>
        <dbReference type="ChEBI" id="CHEBI:57643"/>
        <dbReference type="ChEBI" id="CHEBI:58608"/>
        <dbReference type="EC" id="3.1.4.4"/>
    </reaction>
</comment>
<dbReference type="InterPro" id="IPR001736">
    <property type="entry name" value="PLipase_D/transphosphatidylase"/>
</dbReference>
<dbReference type="GO" id="GO:0009395">
    <property type="term" value="P:phospholipid catabolic process"/>
    <property type="evidence" value="ECO:0007669"/>
    <property type="project" value="TreeGrafter"/>
</dbReference>